<evidence type="ECO:0000313" key="4">
    <source>
        <dbReference type="EMBL" id="PYI09395.1"/>
    </source>
</evidence>
<reference evidence="4 5" key="1">
    <citation type="submission" date="2018-02" db="EMBL/GenBank/DDBJ databases">
        <title>The genomes of Aspergillus section Nigri reveals drivers in fungal speciation.</title>
        <authorList>
            <consortium name="DOE Joint Genome Institute"/>
            <person name="Vesth T.C."/>
            <person name="Nybo J."/>
            <person name="Theobald S."/>
            <person name="Brandl J."/>
            <person name="Frisvad J.C."/>
            <person name="Nielsen K.F."/>
            <person name="Lyhne E.K."/>
            <person name="Kogle M.E."/>
            <person name="Kuo A."/>
            <person name="Riley R."/>
            <person name="Clum A."/>
            <person name="Nolan M."/>
            <person name="Lipzen A."/>
            <person name="Salamov A."/>
            <person name="Henrissat B."/>
            <person name="Wiebenga A."/>
            <person name="De vries R.P."/>
            <person name="Grigoriev I.V."/>
            <person name="Mortensen U.H."/>
            <person name="Andersen M.R."/>
            <person name="Baker S.E."/>
        </authorList>
    </citation>
    <scope>NUCLEOTIDE SEQUENCE [LARGE SCALE GENOMIC DNA]</scope>
    <source>
        <strain evidence="4 5">CBS 121057</strain>
    </source>
</reference>
<accession>A0A319EP74</accession>
<organism evidence="4 5">
    <name type="scientific">Aspergillus sclerotiicarbonarius (strain CBS 121057 / IBT 28362)</name>
    <dbReference type="NCBI Taxonomy" id="1448318"/>
    <lineage>
        <taxon>Eukaryota</taxon>
        <taxon>Fungi</taxon>
        <taxon>Dikarya</taxon>
        <taxon>Ascomycota</taxon>
        <taxon>Pezizomycotina</taxon>
        <taxon>Eurotiomycetes</taxon>
        <taxon>Eurotiomycetidae</taxon>
        <taxon>Eurotiales</taxon>
        <taxon>Aspergillaceae</taxon>
        <taxon>Aspergillus</taxon>
        <taxon>Aspergillus subgen. Circumdati</taxon>
    </lineage>
</organism>
<keyword evidence="1 4" id="KW-0378">Hydrolase</keyword>
<dbReference type="EMBL" id="KZ826327">
    <property type="protein sequence ID" value="PYI09395.1"/>
    <property type="molecule type" value="Genomic_DNA"/>
</dbReference>
<gene>
    <name evidence="4" type="ORF">BO78DRAFT_437998</name>
</gene>
<dbReference type="VEuPathDB" id="FungiDB:BO78DRAFT_437998"/>
<dbReference type="PANTHER" id="PTHR48081">
    <property type="entry name" value="AB HYDROLASE SUPERFAMILY PROTEIN C4A8.06C"/>
    <property type="match status" value="1"/>
</dbReference>
<keyword evidence="5" id="KW-1185">Reference proteome</keyword>
<proteinExistence type="predicted"/>
<evidence type="ECO:0000256" key="1">
    <source>
        <dbReference type="ARBA" id="ARBA00022801"/>
    </source>
</evidence>
<dbReference type="GO" id="GO:0016787">
    <property type="term" value="F:hydrolase activity"/>
    <property type="evidence" value="ECO:0007669"/>
    <property type="project" value="UniProtKB-KW"/>
</dbReference>
<dbReference type="InterPro" id="IPR050300">
    <property type="entry name" value="GDXG_lipolytic_enzyme"/>
</dbReference>
<dbReference type="OrthoDB" id="433474at2759"/>
<name>A0A319EP74_ASPSB</name>
<evidence type="ECO:0000259" key="3">
    <source>
        <dbReference type="Pfam" id="PF07859"/>
    </source>
</evidence>
<evidence type="ECO:0000256" key="2">
    <source>
        <dbReference type="SAM" id="MobiDB-lite"/>
    </source>
</evidence>
<sequence>MSPPTPRPPLNPELAATHSTIPTMDISTPEKRSTYRAFLSTLFTLENTLKGKEATITYTEVDIPGPAGPLRATIFRPKNPRHDVSATPGILHMHGGGHSTGNRFMGFTVLEWVEALGAVCMTAEYRLAPEHPQPAQLEDSYAALTWMSEHAAELGFNPAKLVVCGGSAGGNLAAGVTLLARDRAGPEICGQVLMYPWVDDGVEWCSMEQFGDIAPLTKADAAQASDFAFGVEREFADMYTVPLRAKSFKGLPATFIDVGEADVFRDQDLEYAKALWRDGVSTELHVWPGSWHGFDVFVPEAEVSRRARAARLEWLRKLLDIPEVV</sequence>
<dbReference type="SUPFAM" id="SSF53474">
    <property type="entry name" value="alpha/beta-Hydrolases"/>
    <property type="match status" value="1"/>
</dbReference>
<feature type="compositionally biased region" description="Pro residues" evidence="2">
    <location>
        <begin position="1"/>
        <end position="11"/>
    </location>
</feature>
<dbReference type="Proteomes" id="UP000248423">
    <property type="component" value="Unassembled WGS sequence"/>
</dbReference>
<feature type="compositionally biased region" description="Polar residues" evidence="2">
    <location>
        <begin position="17"/>
        <end position="26"/>
    </location>
</feature>
<dbReference type="AlphaFoldDB" id="A0A319EP74"/>
<dbReference type="Gene3D" id="3.40.50.1820">
    <property type="entry name" value="alpha/beta hydrolase"/>
    <property type="match status" value="1"/>
</dbReference>
<evidence type="ECO:0000313" key="5">
    <source>
        <dbReference type="Proteomes" id="UP000248423"/>
    </source>
</evidence>
<protein>
    <submittedName>
        <fullName evidence="4">Alpha/beta hydrolase fold protein</fullName>
    </submittedName>
</protein>
<dbReference type="InterPro" id="IPR013094">
    <property type="entry name" value="AB_hydrolase_3"/>
</dbReference>
<dbReference type="PANTHER" id="PTHR48081:SF8">
    <property type="entry name" value="ALPHA_BETA HYDROLASE FOLD-3 DOMAIN-CONTAINING PROTEIN-RELATED"/>
    <property type="match status" value="1"/>
</dbReference>
<feature type="region of interest" description="Disordered" evidence="2">
    <location>
        <begin position="1"/>
        <end position="27"/>
    </location>
</feature>
<dbReference type="Pfam" id="PF07859">
    <property type="entry name" value="Abhydrolase_3"/>
    <property type="match status" value="1"/>
</dbReference>
<dbReference type="InterPro" id="IPR029058">
    <property type="entry name" value="AB_hydrolase_fold"/>
</dbReference>
<dbReference type="STRING" id="1448318.A0A319EP74"/>
<feature type="domain" description="Alpha/beta hydrolase fold-3" evidence="3">
    <location>
        <begin position="90"/>
        <end position="294"/>
    </location>
</feature>